<keyword evidence="5 7" id="KW-1133">Transmembrane helix</keyword>
<dbReference type="InterPro" id="IPR011527">
    <property type="entry name" value="ABC1_TM_dom"/>
</dbReference>
<accession>A0ABY4RXQ1</accession>
<sequence>MTCIVSLFFSRLRAVSAFLRHADAGAVRIKPVADAVQLLLMPVQLLLTKAMVDRLPNWSSPSGKHELAAAAVLLATVMIVQAFVGRASLLSHSRLSEIGAYEVEHAVLAKSAKLPLALLESSHVKDLRLRAMRASPDNLFMQSNQYILQIIQVIILLLILLFYGHWPIVLLYCIVLPVQLKLRSYAARVTEQLGQEQIPQRRAAMYLAQLLTDRRPAQEIRLLGTGDRFRSDWLRLHAEFARRMINRTSKEQLTLAPSELLVTLAVGLSAALVLAASLREGRSAGDVTLLLQATVMLGGLWPGLLNLQAGLKTLGMRWDDLQQYRELQEDKVFGLEVSAAAEGSDRSRERNGEHEVRSLRAERLCFTYPQQEEPALDAVTFQVEAGEKIAVVGENGSGKTTLIKLLLGLYEADSGGVIWTDASGERRSASEARHSFTAVLQDFSKMHLLVREHVGLGRVERLHDDEALLEALRQAGAGNWGLELDERTGPEFGGRELSGGQWQALAAARAYFRGGSVLFFDEPTSALDPLAEKKAMEVFMVAAGQRTAFLVTHRMGAARMADRIFVMKQGRLVEQGTHEELLRLRGEYERLYRLQASWYV</sequence>
<dbReference type="Gene3D" id="3.40.50.300">
    <property type="entry name" value="P-loop containing nucleotide triphosphate hydrolases"/>
    <property type="match status" value="1"/>
</dbReference>
<dbReference type="InterPro" id="IPR036640">
    <property type="entry name" value="ABC1_TM_sf"/>
</dbReference>
<evidence type="ECO:0000256" key="6">
    <source>
        <dbReference type="ARBA" id="ARBA00023136"/>
    </source>
</evidence>
<protein>
    <submittedName>
        <fullName evidence="9">Lipid A export ATP-binding/permease protein MsbA</fullName>
        <ecNumber evidence="9">3.6.3.-</ecNumber>
    </submittedName>
</protein>
<evidence type="ECO:0000256" key="5">
    <source>
        <dbReference type="ARBA" id="ARBA00022989"/>
    </source>
</evidence>
<dbReference type="GO" id="GO:0016787">
    <property type="term" value="F:hydrolase activity"/>
    <property type="evidence" value="ECO:0007669"/>
    <property type="project" value="UniProtKB-KW"/>
</dbReference>
<dbReference type="InterPro" id="IPR027417">
    <property type="entry name" value="P-loop_NTPase"/>
</dbReference>
<evidence type="ECO:0000256" key="3">
    <source>
        <dbReference type="ARBA" id="ARBA00022741"/>
    </source>
</evidence>
<dbReference type="InterPro" id="IPR039421">
    <property type="entry name" value="Type_1_exporter"/>
</dbReference>
<dbReference type="Pfam" id="PF00664">
    <property type="entry name" value="ABC_membrane"/>
    <property type="match status" value="1"/>
</dbReference>
<gene>
    <name evidence="9" type="primary">msbA_2</name>
    <name evidence="9" type="ORF">SK3146_06761</name>
</gene>
<dbReference type="SUPFAM" id="SSF90123">
    <property type="entry name" value="ABC transporter transmembrane region"/>
    <property type="match status" value="1"/>
</dbReference>
<keyword evidence="3" id="KW-0547">Nucleotide-binding</keyword>
<dbReference type="GO" id="GO:0005524">
    <property type="term" value="F:ATP binding"/>
    <property type="evidence" value="ECO:0007669"/>
    <property type="project" value="UniProtKB-KW"/>
</dbReference>
<evidence type="ECO:0000313" key="9">
    <source>
        <dbReference type="EMBL" id="UQZ87459.1"/>
    </source>
</evidence>
<dbReference type="Proteomes" id="UP001057134">
    <property type="component" value="Chromosome"/>
</dbReference>
<evidence type="ECO:0000256" key="4">
    <source>
        <dbReference type="ARBA" id="ARBA00022840"/>
    </source>
</evidence>
<evidence type="ECO:0000313" key="10">
    <source>
        <dbReference type="Proteomes" id="UP001057134"/>
    </source>
</evidence>
<evidence type="ECO:0000259" key="8">
    <source>
        <dbReference type="PROSITE" id="PS50893"/>
    </source>
</evidence>
<evidence type="ECO:0000256" key="7">
    <source>
        <dbReference type="SAM" id="Phobius"/>
    </source>
</evidence>
<feature type="transmembrane region" description="Helical" evidence="7">
    <location>
        <begin position="146"/>
        <end position="175"/>
    </location>
</feature>
<dbReference type="RefSeq" id="WP_249862918.1">
    <property type="nucleotide sequence ID" value="NZ_CP027059.1"/>
</dbReference>
<dbReference type="InterPro" id="IPR003593">
    <property type="entry name" value="AAA+_ATPase"/>
</dbReference>
<evidence type="ECO:0000256" key="2">
    <source>
        <dbReference type="ARBA" id="ARBA00022692"/>
    </source>
</evidence>
<name>A0ABY4RXQ1_9BACL</name>
<keyword evidence="10" id="KW-1185">Reference proteome</keyword>
<dbReference type="InterPro" id="IPR003439">
    <property type="entry name" value="ABC_transporter-like_ATP-bd"/>
</dbReference>
<proteinExistence type="predicted"/>
<reference evidence="9" key="1">
    <citation type="submission" date="2018-02" db="EMBL/GenBank/DDBJ databases">
        <authorList>
            <person name="Kim S.-K."/>
            <person name="Jung H.-I."/>
            <person name="Lee S.-W."/>
        </authorList>
    </citation>
    <scope>NUCLEOTIDE SEQUENCE</scope>
    <source>
        <strain evidence="9">SK3146</strain>
    </source>
</reference>
<keyword evidence="2 7" id="KW-0812">Transmembrane</keyword>
<keyword evidence="6 7" id="KW-0472">Membrane</keyword>
<dbReference type="PANTHER" id="PTHR24221">
    <property type="entry name" value="ATP-BINDING CASSETTE SUB-FAMILY B"/>
    <property type="match status" value="1"/>
</dbReference>
<organism evidence="9 10">
    <name type="scientific">Paenibacillus konkukensis</name>
    <dbReference type="NCBI Taxonomy" id="2020716"/>
    <lineage>
        <taxon>Bacteria</taxon>
        <taxon>Bacillati</taxon>
        <taxon>Bacillota</taxon>
        <taxon>Bacilli</taxon>
        <taxon>Bacillales</taxon>
        <taxon>Paenibacillaceae</taxon>
        <taxon>Paenibacillus</taxon>
    </lineage>
</organism>
<evidence type="ECO:0000256" key="1">
    <source>
        <dbReference type="ARBA" id="ARBA00004651"/>
    </source>
</evidence>
<dbReference type="EMBL" id="CP027059">
    <property type="protein sequence ID" value="UQZ87459.1"/>
    <property type="molecule type" value="Genomic_DNA"/>
</dbReference>
<keyword evidence="9" id="KW-0378">Hydrolase</keyword>
<dbReference type="SMART" id="SM00382">
    <property type="entry name" value="AAA"/>
    <property type="match status" value="1"/>
</dbReference>
<dbReference type="EC" id="3.6.3.-" evidence="9"/>
<comment type="subcellular location">
    <subcellularLocation>
        <location evidence="1">Cell membrane</location>
        <topology evidence="1">Multi-pass membrane protein</topology>
    </subcellularLocation>
</comment>
<dbReference type="PANTHER" id="PTHR24221:SF654">
    <property type="entry name" value="ATP-BINDING CASSETTE SUB-FAMILY B MEMBER 6"/>
    <property type="match status" value="1"/>
</dbReference>
<dbReference type="Gene3D" id="1.20.1560.10">
    <property type="entry name" value="ABC transporter type 1, transmembrane domain"/>
    <property type="match status" value="1"/>
</dbReference>
<dbReference type="SUPFAM" id="SSF52540">
    <property type="entry name" value="P-loop containing nucleoside triphosphate hydrolases"/>
    <property type="match status" value="1"/>
</dbReference>
<feature type="transmembrane region" description="Helical" evidence="7">
    <location>
        <begin position="253"/>
        <end position="277"/>
    </location>
</feature>
<dbReference type="PROSITE" id="PS50893">
    <property type="entry name" value="ABC_TRANSPORTER_2"/>
    <property type="match status" value="1"/>
</dbReference>
<reference evidence="9" key="2">
    <citation type="journal article" date="2021" name="J Anim Sci Technol">
        <title>Complete genome sequence of Paenibacillus konkukensis sp. nov. SK3146 as a potential probiotic strain.</title>
        <authorList>
            <person name="Jung H.I."/>
            <person name="Park S."/>
            <person name="Niu K.M."/>
            <person name="Lee S.W."/>
            <person name="Kothari D."/>
            <person name="Yi K.J."/>
            <person name="Kim S.K."/>
        </authorList>
    </citation>
    <scope>NUCLEOTIDE SEQUENCE</scope>
    <source>
        <strain evidence="9">SK3146</strain>
    </source>
</reference>
<dbReference type="Pfam" id="PF00005">
    <property type="entry name" value="ABC_tran"/>
    <property type="match status" value="1"/>
</dbReference>
<keyword evidence="4 9" id="KW-0067">ATP-binding</keyword>
<feature type="domain" description="ABC transporter" evidence="8">
    <location>
        <begin position="359"/>
        <end position="594"/>
    </location>
</feature>